<evidence type="ECO:0000313" key="2">
    <source>
        <dbReference type="Proteomes" id="UP000805649"/>
    </source>
</evidence>
<name>A0ACC3YPH4_COLTU</name>
<sequence>MHYINYVAGLASLLGTANAAFGLTTTDKSFKVDTNGGLVFEVSKATGDITSLVYNGVEYQEPSKMSQINSGLGQSTVTADTVNGFVKITVQASSQPLTHYFIAKPNEPTIYMGTHITGEIAPGELRWLARLKRSEVPTGWHGDVANVDGCTAFEGKDTFVCADKTTSKRYTSDRFIDDKVHGVNGSVSRSSLLTGMIMPGNAYEHSAGGPFMRDINSQSTAEQELTWYMNSGHVRTEPWRFGLLGPYAMKFTRTGEQPSGELDTSFFSSLDITGYVADSDRGSVSGTATGVAEKSEAVVHWFNSDAQYWTKASSGKFTSPLMKPGTYTMKLYRNEFPIAQETVTVAKGQKVTKNIASTEQKPSVIWRIGEFDGQPFELKNGDKIERMHPSDVRMASWGGTYTVGKSEAKDFPMALFAKEGGVATVNFNLAADQLEGVVLRVGTTLSFKGGRPKATINDWEAKDPGAPTLIDSRGVTRGAYRGFGEVYNWTVPATALKEGANTLTLGVFGSGDLNFLSANYIVDAIELQGKAGANSPTNTSNKDHTGAKHSTKSHAARRPVSIARK</sequence>
<organism evidence="1 2">
    <name type="scientific">Colletotrichum truncatum</name>
    <name type="common">Anthracnose fungus</name>
    <name type="synonym">Colletotrichum capsici</name>
    <dbReference type="NCBI Taxonomy" id="5467"/>
    <lineage>
        <taxon>Eukaryota</taxon>
        <taxon>Fungi</taxon>
        <taxon>Dikarya</taxon>
        <taxon>Ascomycota</taxon>
        <taxon>Pezizomycotina</taxon>
        <taxon>Sordariomycetes</taxon>
        <taxon>Hypocreomycetidae</taxon>
        <taxon>Glomerellales</taxon>
        <taxon>Glomerellaceae</taxon>
        <taxon>Colletotrichum</taxon>
        <taxon>Colletotrichum truncatum species complex</taxon>
    </lineage>
</organism>
<evidence type="ECO:0000313" key="1">
    <source>
        <dbReference type="EMBL" id="KAL0933800.1"/>
    </source>
</evidence>
<gene>
    <name evidence="1" type="ORF">CTRU02_210599</name>
</gene>
<keyword evidence="2" id="KW-1185">Reference proteome</keyword>
<accession>A0ACC3YPH4</accession>
<protein>
    <submittedName>
        <fullName evidence="1">Rhamnogalacturonase b</fullName>
    </submittedName>
</protein>
<proteinExistence type="predicted"/>
<comment type="caution">
    <text evidence="1">The sequence shown here is derived from an EMBL/GenBank/DDBJ whole genome shotgun (WGS) entry which is preliminary data.</text>
</comment>
<dbReference type="EMBL" id="VUJX02000007">
    <property type="protein sequence ID" value="KAL0933800.1"/>
    <property type="molecule type" value="Genomic_DNA"/>
</dbReference>
<dbReference type="Proteomes" id="UP000805649">
    <property type="component" value="Unassembled WGS sequence"/>
</dbReference>
<reference evidence="1 2" key="1">
    <citation type="journal article" date="2020" name="Phytopathology">
        <title>Genome Sequence Resources of Colletotrichum truncatum, C. plurivorum, C. musicola, and C. sojae: Four Species Pathogenic to Soybean (Glycine max).</title>
        <authorList>
            <person name="Rogerio F."/>
            <person name="Boufleur T.R."/>
            <person name="Ciampi-Guillardi M."/>
            <person name="Sukno S.A."/>
            <person name="Thon M.R."/>
            <person name="Massola Junior N.S."/>
            <person name="Baroncelli R."/>
        </authorList>
    </citation>
    <scope>NUCLEOTIDE SEQUENCE [LARGE SCALE GENOMIC DNA]</scope>
    <source>
        <strain evidence="1 2">CMES1059</strain>
    </source>
</reference>